<sequence>MNNLNKLFRKRIGLDENEKITFDMLGDVLEKTALSIPFENLCIIANEINEVNREYLINKILVKNEGGLCYELNSILYLFLQENGFNVSLVTGVVFNQADQIWSKTGRTHAAILLAHEGEIYLFDTGFGSNLPLKPVPLNGEIVTSATGEFRVSQLDSEHGNYKLEIKLKHKDQVWRTGYAFDSINLVKNLMEMNVIQKIIKESHLSSFNKHPLLTKLTINGSLTLTNTSITQWIDGVMRKETINENQFKELMKQHFLI</sequence>
<dbReference type="Gene3D" id="3.30.2140.20">
    <property type="match status" value="1"/>
</dbReference>
<proteinExistence type="inferred from homology"/>
<keyword evidence="4" id="KW-1185">Reference proteome</keyword>
<dbReference type="InterPro" id="IPR001447">
    <property type="entry name" value="Arylamine_N-AcTrfase"/>
</dbReference>
<dbReference type="EMBL" id="CVRB01000001">
    <property type="protein sequence ID" value="CRK81052.1"/>
    <property type="molecule type" value="Genomic_DNA"/>
</dbReference>
<organism evidence="3 4">
    <name type="scientific">Neobacillus massiliamazoniensis</name>
    <dbReference type="NCBI Taxonomy" id="1499688"/>
    <lineage>
        <taxon>Bacteria</taxon>
        <taxon>Bacillati</taxon>
        <taxon>Bacillota</taxon>
        <taxon>Bacilli</taxon>
        <taxon>Bacillales</taxon>
        <taxon>Bacillaceae</taxon>
        <taxon>Neobacillus</taxon>
    </lineage>
</organism>
<dbReference type="GO" id="GO:0016407">
    <property type="term" value="F:acetyltransferase activity"/>
    <property type="evidence" value="ECO:0007669"/>
    <property type="project" value="InterPro"/>
</dbReference>
<dbReference type="Proteomes" id="UP000199087">
    <property type="component" value="Unassembled WGS sequence"/>
</dbReference>
<accession>A0A0U1NTJ1</accession>
<dbReference type="RefSeq" id="WP_090631530.1">
    <property type="nucleotide sequence ID" value="NZ_CVRB01000001.1"/>
</dbReference>
<evidence type="ECO:0000256" key="1">
    <source>
        <dbReference type="ARBA" id="ARBA00006547"/>
    </source>
</evidence>
<dbReference type="SUPFAM" id="SSF54001">
    <property type="entry name" value="Cysteine proteinases"/>
    <property type="match status" value="1"/>
</dbReference>
<dbReference type="PRINTS" id="PR01543">
    <property type="entry name" value="ANATRNSFRASE"/>
</dbReference>
<protein>
    <submittedName>
        <fullName evidence="3">N-acetyltransferase</fullName>
    </submittedName>
</protein>
<reference evidence="4" key="1">
    <citation type="submission" date="2015-05" db="EMBL/GenBank/DDBJ databases">
        <authorList>
            <person name="Urmite Genomes"/>
        </authorList>
    </citation>
    <scope>NUCLEOTIDE SEQUENCE [LARGE SCALE GENOMIC DNA]</scope>
    <source>
        <strain evidence="4">LF1</strain>
    </source>
</reference>
<gene>
    <name evidence="3" type="ORF">BN000_00947</name>
</gene>
<name>A0A0U1NTJ1_9BACI</name>
<dbReference type="PANTHER" id="PTHR11786">
    <property type="entry name" value="N-HYDROXYARYLAMINE O-ACETYLTRANSFERASE"/>
    <property type="match status" value="1"/>
</dbReference>
<evidence type="ECO:0000256" key="2">
    <source>
        <dbReference type="RuleBase" id="RU003452"/>
    </source>
</evidence>
<comment type="similarity">
    <text evidence="1 2">Belongs to the arylamine N-acetyltransferase family.</text>
</comment>
<dbReference type="AlphaFoldDB" id="A0A0U1NTJ1"/>
<dbReference type="InterPro" id="IPR053710">
    <property type="entry name" value="Arylamine_NAT_domain_sf"/>
</dbReference>
<dbReference type="PANTHER" id="PTHR11786:SF0">
    <property type="entry name" value="ARYLAMINE N-ACETYLTRANSFERASE 4-RELATED"/>
    <property type="match status" value="1"/>
</dbReference>
<dbReference type="STRING" id="1499688.BN000_00947"/>
<dbReference type="Pfam" id="PF00797">
    <property type="entry name" value="Acetyltransf_2"/>
    <property type="match status" value="1"/>
</dbReference>
<evidence type="ECO:0000313" key="4">
    <source>
        <dbReference type="Proteomes" id="UP000199087"/>
    </source>
</evidence>
<keyword evidence="3" id="KW-0808">Transferase</keyword>
<dbReference type="InterPro" id="IPR038765">
    <property type="entry name" value="Papain-like_cys_pep_sf"/>
</dbReference>
<evidence type="ECO:0000313" key="3">
    <source>
        <dbReference type="EMBL" id="CRK81052.1"/>
    </source>
</evidence>
<dbReference type="OrthoDB" id="7181050at2"/>